<evidence type="ECO:0000256" key="2">
    <source>
        <dbReference type="ARBA" id="ARBA00025765"/>
    </source>
</evidence>
<dbReference type="Gene3D" id="3.90.940.20">
    <property type="entry name" value="RPB5-like RNA polymerase subunit"/>
    <property type="match status" value="1"/>
</dbReference>
<protein>
    <recommendedName>
        <fullName evidence="3">RNA polymerase subunit H/Rpb5 C-terminal domain-containing protein</fullName>
    </recommendedName>
</protein>
<dbReference type="SUPFAM" id="SSF55287">
    <property type="entry name" value="RPB5-like RNA polymerase subunit"/>
    <property type="match status" value="1"/>
</dbReference>
<evidence type="ECO:0000256" key="1">
    <source>
        <dbReference type="ARBA" id="ARBA00023163"/>
    </source>
</evidence>
<evidence type="ECO:0000259" key="3">
    <source>
        <dbReference type="Pfam" id="PF01191"/>
    </source>
</evidence>
<feature type="domain" description="RNA polymerase subunit H/Rpb5 C-terminal" evidence="3">
    <location>
        <begin position="148"/>
        <end position="221"/>
    </location>
</feature>
<dbReference type="GO" id="GO:0005736">
    <property type="term" value="C:RNA polymerase I complex"/>
    <property type="evidence" value="ECO:0007669"/>
    <property type="project" value="TreeGrafter"/>
</dbReference>
<dbReference type="InterPro" id="IPR020608">
    <property type="entry name" value="RNA_pol_subH/Rpb5_CS"/>
</dbReference>
<reference evidence="4" key="1">
    <citation type="journal article" date="2020" name="Nature">
        <title>Giant virus diversity and host interactions through global metagenomics.</title>
        <authorList>
            <person name="Schulz F."/>
            <person name="Roux S."/>
            <person name="Paez-Espino D."/>
            <person name="Jungbluth S."/>
            <person name="Walsh D.A."/>
            <person name="Denef V.J."/>
            <person name="McMahon K.D."/>
            <person name="Konstantinidis K.T."/>
            <person name="Eloe-Fadrosh E.A."/>
            <person name="Kyrpides N.C."/>
            <person name="Woyke T."/>
        </authorList>
    </citation>
    <scope>NUCLEOTIDE SEQUENCE</scope>
    <source>
        <strain evidence="4">GVMAG-M-3300009161-36</strain>
    </source>
</reference>
<dbReference type="InterPro" id="IPR036710">
    <property type="entry name" value="RNA_pol_Rpb5_N_sf"/>
</dbReference>
<dbReference type="PANTHER" id="PTHR10535:SF0">
    <property type="entry name" value="DNA-DIRECTED RNA POLYMERASES I, II, AND III SUBUNIT RPABC1"/>
    <property type="match status" value="1"/>
</dbReference>
<dbReference type="Gene3D" id="3.40.1340.10">
    <property type="entry name" value="RNA polymerase, Rpb5, N-terminal domain"/>
    <property type="match status" value="1"/>
</dbReference>
<dbReference type="GO" id="GO:0042797">
    <property type="term" value="P:tRNA transcription by RNA polymerase III"/>
    <property type="evidence" value="ECO:0007669"/>
    <property type="project" value="TreeGrafter"/>
</dbReference>
<name>A0A6C0EWD7_9ZZZZ</name>
<evidence type="ECO:0000313" key="4">
    <source>
        <dbReference type="EMBL" id="QHT33427.1"/>
    </source>
</evidence>
<dbReference type="PANTHER" id="PTHR10535">
    <property type="entry name" value="DNA-DIRECTED RNA POLYMERASES I, II, AND III SUBUNIT RPABC1"/>
    <property type="match status" value="1"/>
</dbReference>
<dbReference type="InterPro" id="IPR014381">
    <property type="entry name" value="Arch_Rpo5/euc_Rpb5"/>
</dbReference>
<dbReference type="AlphaFoldDB" id="A0A6C0EWD7"/>
<dbReference type="PROSITE" id="PS01110">
    <property type="entry name" value="RNA_POL_H_23KD"/>
    <property type="match status" value="1"/>
</dbReference>
<dbReference type="GO" id="GO:0003899">
    <property type="term" value="F:DNA-directed RNA polymerase activity"/>
    <property type="evidence" value="ECO:0007669"/>
    <property type="project" value="InterPro"/>
</dbReference>
<dbReference type="GO" id="GO:0006366">
    <property type="term" value="P:transcription by RNA polymerase II"/>
    <property type="evidence" value="ECO:0007669"/>
    <property type="project" value="TreeGrafter"/>
</dbReference>
<keyword evidence="1" id="KW-0804">Transcription</keyword>
<dbReference type="InterPro" id="IPR035913">
    <property type="entry name" value="RPB5-like_sf"/>
</dbReference>
<sequence length="226" mass="26729">MSSAQQQKTSSGLITMIHKSRKTILELLRAQQYDTSEYENFGVNEVHAMYTNKDVPKQLDMILATKQVLSKKKTVYVKYHLGKTLRIENIQDYVDDLFNIEQILNKKTDTLIIILKQDMNQTLMNILNEFWDRHGIFIILFSLERLQFNILEHQYVPKHDILTEDERKEMFKRYNILDVKNLPDISRFDPVAQAIGMRPGEICRIERPSKTSVISNYYRYCTQTML</sequence>
<accession>A0A6C0EWD7</accession>
<proteinExistence type="inferred from homology"/>
<dbReference type="GO" id="GO:0005666">
    <property type="term" value="C:RNA polymerase III complex"/>
    <property type="evidence" value="ECO:0007669"/>
    <property type="project" value="TreeGrafter"/>
</dbReference>
<dbReference type="InterPro" id="IPR000783">
    <property type="entry name" value="RNA_pol_subH/Rpb5_C"/>
</dbReference>
<dbReference type="GO" id="GO:0006362">
    <property type="term" value="P:transcription elongation by RNA polymerase I"/>
    <property type="evidence" value="ECO:0007669"/>
    <property type="project" value="TreeGrafter"/>
</dbReference>
<organism evidence="4">
    <name type="scientific">viral metagenome</name>
    <dbReference type="NCBI Taxonomy" id="1070528"/>
    <lineage>
        <taxon>unclassified sequences</taxon>
        <taxon>metagenomes</taxon>
        <taxon>organismal metagenomes</taxon>
    </lineage>
</organism>
<dbReference type="GO" id="GO:0003677">
    <property type="term" value="F:DNA binding"/>
    <property type="evidence" value="ECO:0007669"/>
    <property type="project" value="InterPro"/>
</dbReference>
<dbReference type="SUPFAM" id="SSF53036">
    <property type="entry name" value="Eukaryotic RPB5 N-terminal domain"/>
    <property type="match status" value="1"/>
</dbReference>
<dbReference type="EMBL" id="MN738968">
    <property type="protein sequence ID" value="QHT33427.1"/>
    <property type="molecule type" value="Genomic_DNA"/>
</dbReference>
<dbReference type="Pfam" id="PF01191">
    <property type="entry name" value="RNA_pol_Rpb5_C"/>
    <property type="match status" value="1"/>
</dbReference>
<dbReference type="PIRSF" id="PIRSF000747">
    <property type="entry name" value="RPB5"/>
    <property type="match status" value="1"/>
</dbReference>
<dbReference type="GO" id="GO:0005665">
    <property type="term" value="C:RNA polymerase II, core complex"/>
    <property type="evidence" value="ECO:0007669"/>
    <property type="project" value="TreeGrafter"/>
</dbReference>
<comment type="similarity">
    <text evidence="2">Belongs to the archaeal Rpo5/eukaryotic RPB5 RNA polymerase subunit family.</text>
</comment>